<dbReference type="Proteomes" id="UP000675881">
    <property type="component" value="Chromosome 4"/>
</dbReference>
<keyword evidence="9" id="KW-0966">Cell projection</keyword>
<feature type="domain" description="IF140/IFT172/WDR19 TPR" evidence="13">
    <location>
        <begin position="824"/>
        <end position="977"/>
    </location>
</feature>
<dbReference type="PANTHER" id="PTHR14920">
    <property type="entry name" value="OSMOTIC AVOIDANCE ABNORMAL PROTEIN 1/WD REPEAT MEMBRANE PROTEIN"/>
    <property type="match status" value="1"/>
</dbReference>
<dbReference type="GO" id="GO:0035721">
    <property type="term" value="P:intraciliary retrograde transport"/>
    <property type="evidence" value="ECO:0007669"/>
    <property type="project" value="InterPro"/>
</dbReference>
<evidence type="ECO:0000256" key="4">
    <source>
        <dbReference type="ARBA" id="ARBA00022737"/>
    </source>
</evidence>
<dbReference type="PANTHER" id="PTHR14920:SF0">
    <property type="entry name" value="WD REPEAT DOMAIN 19"/>
    <property type="match status" value="1"/>
</dbReference>
<proteinExistence type="predicted"/>
<feature type="domain" description="WDR19 first beta-propeller" evidence="12">
    <location>
        <begin position="15"/>
        <end position="107"/>
    </location>
</feature>
<dbReference type="InterPro" id="IPR015943">
    <property type="entry name" value="WD40/YVTN_repeat-like_dom_sf"/>
</dbReference>
<keyword evidence="2" id="KW-0963">Cytoplasm</keyword>
<name>A0A7R8CTW3_LEPSM</name>
<dbReference type="InterPro" id="IPR001680">
    <property type="entry name" value="WD40_rpt"/>
</dbReference>
<feature type="domain" description="WDR19 first beta-propeller" evidence="12">
    <location>
        <begin position="178"/>
        <end position="288"/>
    </location>
</feature>
<dbReference type="SUPFAM" id="SSF50969">
    <property type="entry name" value="YVTN repeat-like/Quinoprotein amine dehydrogenase"/>
    <property type="match status" value="1"/>
</dbReference>
<evidence type="ECO:0000256" key="8">
    <source>
        <dbReference type="ARBA" id="ARBA00023212"/>
    </source>
</evidence>
<reference evidence="14" key="1">
    <citation type="submission" date="2021-02" db="EMBL/GenBank/DDBJ databases">
        <authorList>
            <person name="Bekaert M."/>
        </authorList>
    </citation>
    <scope>NUCLEOTIDE SEQUENCE</scope>
    <source>
        <strain evidence="14">IoA-00</strain>
    </source>
</reference>
<evidence type="ECO:0000256" key="2">
    <source>
        <dbReference type="ARBA" id="ARBA00022490"/>
    </source>
</evidence>
<dbReference type="EMBL" id="HG994583">
    <property type="protein sequence ID" value="CAF2930032.1"/>
    <property type="molecule type" value="Genomic_DNA"/>
</dbReference>
<keyword evidence="8" id="KW-0206">Cytoskeleton</keyword>
<dbReference type="OrthoDB" id="10250638at2759"/>
<protein>
    <submittedName>
        <fullName evidence="14">WDR19</fullName>
    </submittedName>
</protein>
<keyword evidence="6" id="KW-0802">TPR repeat</keyword>
<evidence type="ECO:0000259" key="11">
    <source>
        <dbReference type="Pfam" id="PF23145"/>
    </source>
</evidence>
<evidence type="ECO:0000259" key="10">
    <source>
        <dbReference type="Pfam" id="PF15911"/>
    </source>
</evidence>
<dbReference type="InterPro" id="IPR039468">
    <property type="entry name" value="WDR19_WD40_rpt"/>
</dbReference>
<comment type="subcellular location">
    <subcellularLocation>
        <location evidence="1">Cytoplasm</location>
        <location evidence="1">Cytoskeleton</location>
        <location evidence="1">Cilium basal body</location>
    </subcellularLocation>
</comment>
<dbReference type="InterPro" id="IPR056168">
    <property type="entry name" value="TPR_IF140/IFT172/WDR19"/>
</dbReference>
<keyword evidence="15" id="KW-1185">Reference proteome</keyword>
<dbReference type="InterPro" id="IPR057855">
    <property type="entry name" value="Beta-prop_WDR19_1st"/>
</dbReference>
<dbReference type="InterPro" id="IPR040379">
    <property type="entry name" value="WDR19/dyf-2"/>
</dbReference>
<organism evidence="14 15">
    <name type="scientific">Lepeophtheirus salmonis</name>
    <name type="common">Salmon louse</name>
    <name type="synonym">Caligus salmonis</name>
    <dbReference type="NCBI Taxonomy" id="72036"/>
    <lineage>
        <taxon>Eukaryota</taxon>
        <taxon>Metazoa</taxon>
        <taxon>Ecdysozoa</taxon>
        <taxon>Arthropoda</taxon>
        <taxon>Crustacea</taxon>
        <taxon>Multicrustacea</taxon>
        <taxon>Hexanauplia</taxon>
        <taxon>Copepoda</taxon>
        <taxon>Siphonostomatoida</taxon>
        <taxon>Caligidae</taxon>
        <taxon>Lepeophtheirus</taxon>
    </lineage>
</organism>
<dbReference type="Pfam" id="PF24762">
    <property type="entry name" value="TPR_IF140-IFT172"/>
    <property type="match status" value="1"/>
</dbReference>
<evidence type="ECO:0000256" key="6">
    <source>
        <dbReference type="ARBA" id="ARBA00022803"/>
    </source>
</evidence>
<feature type="domain" description="IFT121-like zinc finger" evidence="11">
    <location>
        <begin position="1194"/>
        <end position="1242"/>
    </location>
</feature>
<dbReference type="Pfam" id="PF23145">
    <property type="entry name" value="Zf_2nd_IFT121"/>
    <property type="match status" value="1"/>
</dbReference>
<keyword evidence="5" id="KW-0970">Cilium biogenesis/degradation</keyword>
<feature type="domain" description="WDR19 first beta-propeller" evidence="12">
    <location>
        <begin position="110"/>
        <end position="176"/>
    </location>
</feature>
<dbReference type="Gene3D" id="2.130.10.10">
    <property type="entry name" value="YVTN repeat-like/Quinoprotein amine dehydrogenase"/>
    <property type="match status" value="2"/>
</dbReference>
<evidence type="ECO:0000259" key="12">
    <source>
        <dbReference type="Pfam" id="PF23389"/>
    </source>
</evidence>
<dbReference type="GO" id="GO:0030991">
    <property type="term" value="C:intraciliary transport particle A"/>
    <property type="evidence" value="ECO:0007669"/>
    <property type="project" value="TreeGrafter"/>
</dbReference>
<sequence length="1289" mass="144704">MHKFLIIEIGKESRTSGGLLATTGYNQSVNIYNRQAELVSEIHLKGICCCFGWDKDGDLLAVINDKSSDILLWDANTRKSTYIDSGIRDPLNILIWAKKGPTMAIGSYPITCGAWSDGSGLLALGSEDRTLSISNSEGDTVRVATLRAEPSEVRFSEMKQDERSANGENTVSLIVGGYGPIVSYNWFGDGYILIGFSAGYFVLSYQTHMKEIGQELFQIKNHKESLSGIAISSPIGKAASCGDNTVKIHELHDLKDTANVLRLDDERALESIDWSEDGQLLAVTSSKGNLHVYLSKLPLLGSSHQSKVAYLTSLSEVTVVNILEDGDDEDSVRESSFTTEVEPAFLALGPFHACVGMNNRVWFYSINSENMNIEFIKDREYLGSIQEICLNADYCAVRFDGGRIQLHVLEGANAGDEEEDPLANSSNSRESRESKLFPETGKNQVISCHFLTTDFLIFGTDMGEICYFVLEDWVSFNDFKHNTGIKSMYPEPNNGTKIIFIDSKSQGFIYDPCSKNSAVLIKGFPEGIVKRILWDHNNASSMGEREGGETCVPQGQYPILLFDGEVSLQTQSGKLVKLTLSSHEMGSNVHDYSNEELEKLVDKNMALGRLKNAWAICQVLEIKDAWMKLGKEALKKLEIEFATRIFRHIGETSLVWALDEFRSIEDKMLLSGHVAMILGDYDLAQSLYLRSGTPSESLVMRRDLLQWDQALRLADKLAPDEIPFISKEYAQQLEFTGDYGGALAHYEKGLMSGDNHEEHNLICRTGISRTAIRCGDRMWRDIGGDQTIYLEAARIYESGNYYDKAAYLYIKLKNWTKIGELLPNISSPKIQLQYAKAKEADKKYRDAATAYEAGRDYDNAIRIHLDHLDDPESAVKLVKKSNSTEGAKSVSRFFLKLNDYDSAIRFLIISGCIDEAFQMAQRRGKMELFADIVGDSASHEDYSSIALYFESERNYLKAGKFFHKAGQHSKALRHLLKVSGSSTSEAEALDLAVEVVASAKKSDHHLFRQLVDFLLGETDGVPKDAKYLFRLYMARGLYKEAGKTAVIIAREEQTRGSYRNAHDVLYNMYTELEARNIPIPSEMRQNLTILHSYLVARKQIKLGDHLSAARKSFPVIECSRSGLKKSAFSHATTLMRPEYRSEIDSKYVKKIESVVRKRGDNEEPSAPFTSCPYCSNNSVPEDELYCQRCKRVLPYCILSGFHLTKDKSVLTCPGCKFPAFETEFVALVSEDGGGKCLMCSTVIQKLQECNPYNYQDNLQEEEEEGNYSEWTQFIIKCRKFSTRLNLLQF</sequence>
<evidence type="ECO:0000313" key="15">
    <source>
        <dbReference type="Proteomes" id="UP000675881"/>
    </source>
</evidence>
<dbReference type="SUPFAM" id="SSF101908">
    <property type="entry name" value="Putative isomerase YbhE"/>
    <property type="match status" value="1"/>
</dbReference>
<evidence type="ECO:0000313" key="14">
    <source>
        <dbReference type="EMBL" id="CAF2930032.1"/>
    </source>
</evidence>
<evidence type="ECO:0000256" key="1">
    <source>
        <dbReference type="ARBA" id="ARBA00004120"/>
    </source>
</evidence>
<feature type="domain" description="WDR19 WD40 repeat" evidence="10">
    <location>
        <begin position="308"/>
        <end position="537"/>
    </location>
</feature>
<dbReference type="GO" id="GO:0008104">
    <property type="term" value="P:intracellular protein localization"/>
    <property type="evidence" value="ECO:0007669"/>
    <property type="project" value="UniProtKB-ARBA"/>
</dbReference>
<dbReference type="Gene3D" id="1.25.40.470">
    <property type="match status" value="2"/>
</dbReference>
<keyword evidence="4" id="KW-0677">Repeat</keyword>
<keyword evidence="3" id="KW-0853">WD repeat</keyword>
<dbReference type="GO" id="GO:0060271">
    <property type="term" value="P:cilium assembly"/>
    <property type="evidence" value="ECO:0007669"/>
    <property type="project" value="TreeGrafter"/>
</dbReference>
<dbReference type="SMART" id="SM00320">
    <property type="entry name" value="WD40"/>
    <property type="match status" value="4"/>
</dbReference>
<evidence type="ECO:0000256" key="9">
    <source>
        <dbReference type="ARBA" id="ARBA00023273"/>
    </source>
</evidence>
<dbReference type="InterPro" id="IPR011044">
    <property type="entry name" value="Quino_amine_DH_bsu"/>
</dbReference>
<evidence type="ECO:0000256" key="5">
    <source>
        <dbReference type="ARBA" id="ARBA00022794"/>
    </source>
</evidence>
<gene>
    <name evidence="14" type="ORF">LSAA_9177</name>
</gene>
<dbReference type="Pfam" id="PF15911">
    <property type="entry name" value="Beta-prop_WDR19_2nd"/>
    <property type="match status" value="1"/>
</dbReference>
<evidence type="ECO:0000256" key="7">
    <source>
        <dbReference type="ARBA" id="ARBA00023069"/>
    </source>
</evidence>
<accession>A0A7R8CTW3</accession>
<dbReference type="FunFam" id="1.25.40.470:FF:000009">
    <property type="entry name" value="WD repeat-containing protein 19 isoform X1"/>
    <property type="match status" value="1"/>
</dbReference>
<evidence type="ECO:0000256" key="3">
    <source>
        <dbReference type="ARBA" id="ARBA00022574"/>
    </source>
</evidence>
<dbReference type="GO" id="GO:0005929">
    <property type="term" value="C:cilium"/>
    <property type="evidence" value="ECO:0007669"/>
    <property type="project" value="TreeGrafter"/>
</dbReference>
<dbReference type="InterPro" id="IPR056170">
    <property type="entry name" value="Znf_IFT121-like"/>
</dbReference>
<evidence type="ECO:0000259" key="13">
    <source>
        <dbReference type="Pfam" id="PF24762"/>
    </source>
</evidence>
<dbReference type="Pfam" id="PF23389">
    <property type="entry name" value="Beta-prop_WDR19_1st"/>
    <property type="match status" value="3"/>
</dbReference>
<keyword evidence="7" id="KW-0969">Cilium</keyword>